<accession>A0A385EGY9</accession>
<dbReference type="Pfam" id="PF10930">
    <property type="entry name" value="DUF2737"/>
    <property type="match status" value="1"/>
</dbReference>
<reference evidence="2" key="1">
    <citation type="submission" date="2018-06" db="EMBL/GenBank/DDBJ databases">
        <title>Complete genome sequence of Salmonella Infantis bacteriophage VSiP.</title>
        <authorList>
            <person name="Volozhantsev N."/>
            <person name="Denisenko E."/>
            <person name="Verevkin V."/>
            <person name="Myakinina V."/>
            <person name="Kislichkina A."/>
            <person name="Krasilnikova V."/>
        </authorList>
    </citation>
    <scope>NUCLEOTIDE SEQUENCE [LARGE SCALE GENOMIC DNA]</scope>
</reference>
<feature type="region of interest" description="Disordered" evidence="1">
    <location>
        <begin position="33"/>
        <end position="56"/>
    </location>
</feature>
<feature type="compositionally biased region" description="Polar residues" evidence="1">
    <location>
        <begin position="34"/>
        <end position="44"/>
    </location>
</feature>
<gene>
    <name evidence="2" type="ORF">vsip_67</name>
</gene>
<evidence type="ECO:0000313" key="2">
    <source>
        <dbReference type="EMBL" id="AXQ70252.1"/>
    </source>
</evidence>
<protein>
    <recommendedName>
        <fullName evidence="4">DUF2737 family protein</fullName>
    </recommendedName>
</protein>
<keyword evidence="3" id="KW-1185">Reference proteome</keyword>
<evidence type="ECO:0008006" key="4">
    <source>
        <dbReference type="Google" id="ProtNLM"/>
    </source>
</evidence>
<feature type="compositionally biased region" description="Basic and acidic residues" evidence="1">
    <location>
        <begin position="45"/>
        <end position="56"/>
    </location>
</feature>
<evidence type="ECO:0000313" key="3">
    <source>
        <dbReference type="Proteomes" id="UP000262209"/>
    </source>
</evidence>
<dbReference type="EMBL" id="MH424444">
    <property type="protein sequence ID" value="AXQ70252.1"/>
    <property type="molecule type" value="Genomic_DNA"/>
</dbReference>
<name>A0A385EGY9_9CAUD</name>
<evidence type="ECO:0000256" key="1">
    <source>
        <dbReference type="SAM" id="MobiDB-lite"/>
    </source>
</evidence>
<dbReference type="InterPro" id="IPR020295">
    <property type="entry name" value="DUF2737"/>
</dbReference>
<sequence length="56" mass="6566">MFDQYDYQQYGVSTAAPKYDKLNRPMPSREELLSRNSFGSVNNNRHLDRLLEKKSG</sequence>
<proteinExistence type="predicted"/>
<dbReference type="Proteomes" id="UP000262209">
    <property type="component" value="Segment"/>
</dbReference>
<organism evidence="2">
    <name type="scientific">Salmonella virus VSiP</name>
    <dbReference type="NCBI Taxonomy" id="2301721"/>
    <lineage>
        <taxon>Viruses</taxon>
        <taxon>Duplodnaviria</taxon>
        <taxon>Heunggongvirae</taxon>
        <taxon>Uroviricota</taxon>
        <taxon>Caudoviricetes</taxon>
        <taxon>Sarkviridae</taxon>
        <taxon>Guernseyvirinae</taxon>
        <taxon>Cornellvirus</taxon>
        <taxon>Cornellvirus VSiP</taxon>
    </lineage>
</organism>